<gene>
    <name evidence="3" type="ORF">HXK09_04015</name>
</gene>
<evidence type="ECO:0000259" key="2">
    <source>
        <dbReference type="Pfam" id="PF19789"/>
    </source>
</evidence>
<evidence type="ECO:0000256" key="1">
    <source>
        <dbReference type="SAM" id="Phobius"/>
    </source>
</evidence>
<sequence length="292" mass="31038">MTRTHPNRVTIKRGAVAVAAVLLIVVLVLLVVNFQRGQRYAQALRLAEAGDAVSAYDIFASLGSYADSAERAAGLVQKDPALPYRKAAKGDVIAFGSFEQDGDTTNGAEPIRWIVLERFDDRLLVLSADVLDGRQYNHVPFQEVTWADSDLRAWMNDDFLTAAFGPAQQGIIATVCNSNEDQSVTGAEGGADTQDRVFALSETESVIYLSSSANRADIGAAPASAFAASGALTVSEDGTADWWLRSPGTYGFAAQFVDAEGKPSVSGANVDVLYGVRPALWIDVSEAGRGAQ</sequence>
<feature type="transmembrane region" description="Helical" evidence="1">
    <location>
        <begin position="15"/>
        <end position="34"/>
    </location>
</feature>
<evidence type="ECO:0000313" key="3">
    <source>
        <dbReference type="EMBL" id="MBF0966323.1"/>
    </source>
</evidence>
<keyword evidence="1" id="KW-0812">Transmembrane</keyword>
<keyword evidence="1" id="KW-1133">Transmembrane helix</keyword>
<protein>
    <recommendedName>
        <fullName evidence="2">DUF6273 domain-containing protein</fullName>
    </recommendedName>
</protein>
<accession>A0A929WVN3</accession>
<feature type="domain" description="DUF6273" evidence="2">
    <location>
        <begin position="121"/>
        <end position="283"/>
    </location>
</feature>
<dbReference type="AlphaFoldDB" id="A0A929WVN3"/>
<comment type="caution">
    <text evidence="3">The sequence shown here is derived from an EMBL/GenBank/DDBJ whole genome shotgun (WGS) entry which is preliminary data.</text>
</comment>
<proteinExistence type="predicted"/>
<reference evidence="3" key="1">
    <citation type="submission" date="2020-04" db="EMBL/GenBank/DDBJ databases">
        <title>Deep metagenomics examines the oral microbiome during advanced dental caries in children, revealing novel taxa and co-occurrences with host molecules.</title>
        <authorList>
            <person name="Baker J.L."/>
            <person name="Morton J.T."/>
            <person name="Dinis M."/>
            <person name="Alvarez R."/>
            <person name="Tran N.C."/>
            <person name="Knight R."/>
            <person name="Edlund A."/>
        </authorList>
    </citation>
    <scope>NUCLEOTIDE SEQUENCE</scope>
    <source>
        <strain evidence="3">JCVI_30_bin.13</strain>
    </source>
</reference>
<organism evidence="3 4">
    <name type="scientific">Actinomyces bouchesdurhonensis</name>
    <dbReference type="NCBI Taxonomy" id="1852361"/>
    <lineage>
        <taxon>Bacteria</taxon>
        <taxon>Bacillati</taxon>
        <taxon>Actinomycetota</taxon>
        <taxon>Actinomycetes</taxon>
        <taxon>Actinomycetales</taxon>
        <taxon>Actinomycetaceae</taxon>
        <taxon>Actinomyces</taxon>
    </lineage>
</organism>
<name>A0A929WVN3_9ACTO</name>
<dbReference type="InterPro" id="IPR046240">
    <property type="entry name" value="DUF6273"/>
</dbReference>
<evidence type="ECO:0000313" key="4">
    <source>
        <dbReference type="Proteomes" id="UP000759246"/>
    </source>
</evidence>
<keyword evidence="1" id="KW-0472">Membrane</keyword>
<dbReference type="Pfam" id="PF19789">
    <property type="entry name" value="DUF6273"/>
    <property type="match status" value="1"/>
</dbReference>
<dbReference type="Proteomes" id="UP000759246">
    <property type="component" value="Unassembled WGS sequence"/>
</dbReference>
<dbReference type="EMBL" id="JABZGF010000085">
    <property type="protein sequence ID" value="MBF0966323.1"/>
    <property type="molecule type" value="Genomic_DNA"/>
</dbReference>